<comment type="caution">
    <text evidence="1">The sequence shown here is derived from an EMBL/GenBank/DDBJ whole genome shotgun (WGS) entry which is preliminary data.</text>
</comment>
<keyword evidence="2" id="KW-1185">Reference proteome</keyword>
<reference evidence="1" key="1">
    <citation type="submission" date="2023-06" db="EMBL/GenBank/DDBJ databases">
        <title>Cytophagales bacterium Strain LB-30, isolated from soil.</title>
        <authorList>
            <person name="Liu B."/>
        </authorList>
    </citation>
    <scope>NUCLEOTIDE SEQUENCE</scope>
    <source>
        <strain evidence="1">LB-30</strain>
    </source>
</reference>
<protein>
    <submittedName>
        <fullName evidence="1">Uncharacterized protein</fullName>
    </submittedName>
</protein>
<organism evidence="1 2">
    <name type="scientific">Shiella aurantiaca</name>
    <dbReference type="NCBI Taxonomy" id="3058365"/>
    <lineage>
        <taxon>Bacteria</taxon>
        <taxon>Pseudomonadati</taxon>
        <taxon>Bacteroidota</taxon>
        <taxon>Cytophagia</taxon>
        <taxon>Cytophagales</taxon>
        <taxon>Shiellaceae</taxon>
        <taxon>Shiella</taxon>
    </lineage>
</organism>
<dbReference type="Proteomes" id="UP001168552">
    <property type="component" value="Unassembled WGS sequence"/>
</dbReference>
<gene>
    <name evidence="1" type="ORF">QWY31_08140</name>
</gene>
<accession>A0ABT8F4U3</accession>
<evidence type="ECO:0000313" key="1">
    <source>
        <dbReference type="EMBL" id="MDN4165466.1"/>
    </source>
</evidence>
<proteinExistence type="predicted"/>
<name>A0ABT8F4U3_9BACT</name>
<evidence type="ECO:0000313" key="2">
    <source>
        <dbReference type="Proteomes" id="UP001168552"/>
    </source>
</evidence>
<sequence length="122" mass="14361">MRRELFLLRKSKKEQDSLFMETSTMSGSSEIAHLTSMYANAHHAKVHSFERIDTVYTEQYIIDTYKTSMQGNFNQLLYTIKDIESSVQQSALVSVDFYTEEDRRNKKLMLSASLFFRNARRK</sequence>
<dbReference type="EMBL" id="JAUHJS010000003">
    <property type="protein sequence ID" value="MDN4165466.1"/>
    <property type="molecule type" value="Genomic_DNA"/>
</dbReference>